<dbReference type="AlphaFoldDB" id="A0A4V2W3Q7"/>
<evidence type="ECO:0000313" key="2">
    <source>
        <dbReference type="EMBL" id="TCV92939.1"/>
    </source>
</evidence>
<keyword evidence="1" id="KW-1133">Transmembrane helix</keyword>
<dbReference type="GeneID" id="98916437"/>
<keyword evidence="3" id="KW-1185">Reference proteome</keyword>
<keyword evidence="1" id="KW-0472">Membrane</keyword>
<gene>
    <name evidence="2" type="ORF">EDD60_12527</name>
</gene>
<feature type="transmembrane region" description="Helical" evidence="1">
    <location>
        <begin position="61"/>
        <end position="80"/>
    </location>
</feature>
<dbReference type="EMBL" id="SMCQ01000025">
    <property type="protein sequence ID" value="TCV92939.1"/>
    <property type="molecule type" value="Genomic_DNA"/>
</dbReference>
<name>A0A4V2W3Q7_9FIRM</name>
<feature type="transmembrane region" description="Helical" evidence="1">
    <location>
        <begin position="86"/>
        <end position="107"/>
    </location>
</feature>
<dbReference type="Proteomes" id="UP000295515">
    <property type="component" value="Unassembled WGS sequence"/>
</dbReference>
<evidence type="ECO:0000256" key="1">
    <source>
        <dbReference type="SAM" id="Phobius"/>
    </source>
</evidence>
<reference evidence="2 3" key="1">
    <citation type="submission" date="2019-03" db="EMBL/GenBank/DDBJ databases">
        <title>Genomic Encyclopedia of Type Strains, Phase IV (KMG-IV): sequencing the most valuable type-strain genomes for metagenomic binning, comparative biology and taxonomic classification.</title>
        <authorList>
            <person name="Goeker M."/>
        </authorList>
    </citation>
    <scope>NUCLEOTIDE SEQUENCE [LARGE SCALE GENOMIC DNA]</scope>
    <source>
        <strain evidence="2 3">DSM 29487</strain>
    </source>
</reference>
<protein>
    <recommendedName>
        <fullName evidence="4">SdpI/YhfL family protein</fullName>
    </recommendedName>
</protein>
<keyword evidence="1" id="KW-0812">Transmembrane</keyword>
<evidence type="ECO:0008006" key="4">
    <source>
        <dbReference type="Google" id="ProtNLM"/>
    </source>
</evidence>
<dbReference type="RefSeq" id="WP_066443459.1">
    <property type="nucleotide sequence ID" value="NZ_JANKBF010000001.1"/>
</dbReference>
<accession>A0A4V2W3Q7</accession>
<evidence type="ECO:0000313" key="3">
    <source>
        <dbReference type="Proteomes" id="UP000295515"/>
    </source>
</evidence>
<feature type="transmembrane region" description="Helical" evidence="1">
    <location>
        <begin position="6"/>
        <end position="22"/>
    </location>
</feature>
<organism evidence="2 3">
    <name type="scientific">Longibaculum muris</name>
    <dbReference type="NCBI Taxonomy" id="1796628"/>
    <lineage>
        <taxon>Bacteria</taxon>
        <taxon>Bacillati</taxon>
        <taxon>Bacillota</taxon>
        <taxon>Erysipelotrichia</taxon>
        <taxon>Erysipelotrichales</taxon>
        <taxon>Coprobacillaceae</taxon>
        <taxon>Longibaculum</taxon>
    </lineage>
</organism>
<comment type="caution">
    <text evidence="2">The sequence shown here is derived from an EMBL/GenBank/DDBJ whole genome shotgun (WGS) entry which is preliminary data.</text>
</comment>
<sequence length="114" mass="13690">MDDMVIVVIIVNLIYFVIWIGINKLRNSNITFIKEWDNGNEFYESLNENDKRIYWEQDTHILNRVLLIFFPFMNLALFLIDNKNYYWIICLVIGLILSCILGVLMSIKLRKRLE</sequence>
<proteinExistence type="predicted"/>